<evidence type="ECO:0000313" key="3">
    <source>
        <dbReference type="Proteomes" id="UP000800035"/>
    </source>
</evidence>
<evidence type="ECO:0000256" key="1">
    <source>
        <dbReference type="SAM" id="MobiDB-lite"/>
    </source>
</evidence>
<sequence>MNRRQSMLPQESQPEVLVRGFHVPRSSPREDARNNSQTASTPNPHDRGPSGTPPQEAGRTERIDSHDHDASGLPPHAWYAPSRPGHQQDHPESSSSAAYREDLRLHADDPLPKNADRYARQLKQPLYKPFHTAPVAEPPEDHWFHPSNNPEHEWHENPYHMKWRYWKWKGSGPQQQQRTGDPTEERPIHASMCAVPAVVNDEEDWVDEEAVEGSEEEVGAGNQVEEAVSVSADEALFDSEEEIAWTSEDDDIEADTASKRGSFMLESARELIQNCTDTLVPKVFSSLGLV</sequence>
<feature type="compositionally biased region" description="Polar residues" evidence="1">
    <location>
        <begin position="1"/>
        <end position="13"/>
    </location>
</feature>
<feature type="compositionally biased region" description="Basic and acidic residues" evidence="1">
    <location>
        <begin position="99"/>
        <end position="119"/>
    </location>
</feature>
<protein>
    <submittedName>
        <fullName evidence="2">Uncharacterized protein</fullName>
    </submittedName>
</protein>
<reference evidence="2" key="1">
    <citation type="journal article" date="2020" name="Stud. Mycol.">
        <title>101 Dothideomycetes genomes: a test case for predicting lifestyles and emergence of pathogens.</title>
        <authorList>
            <person name="Haridas S."/>
            <person name="Albert R."/>
            <person name="Binder M."/>
            <person name="Bloem J."/>
            <person name="Labutti K."/>
            <person name="Salamov A."/>
            <person name="Andreopoulos B."/>
            <person name="Baker S."/>
            <person name="Barry K."/>
            <person name="Bills G."/>
            <person name="Bluhm B."/>
            <person name="Cannon C."/>
            <person name="Castanera R."/>
            <person name="Culley D."/>
            <person name="Daum C."/>
            <person name="Ezra D."/>
            <person name="Gonzalez J."/>
            <person name="Henrissat B."/>
            <person name="Kuo A."/>
            <person name="Liang C."/>
            <person name="Lipzen A."/>
            <person name="Lutzoni F."/>
            <person name="Magnuson J."/>
            <person name="Mondo S."/>
            <person name="Nolan M."/>
            <person name="Ohm R."/>
            <person name="Pangilinan J."/>
            <person name="Park H.-J."/>
            <person name="Ramirez L."/>
            <person name="Alfaro M."/>
            <person name="Sun H."/>
            <person name="Tritt A."/>
            <person name="Yoshinaga Y."/>
            <person name="Zwiers L.-H."/>
            <person name="Turgeon B."/>
            <person name="Goodwin S."/>
            <person name="Spatafora J."/>
            <person name="Crous P."/>
            <person name="Grigoriev I."/>
        </authorList>
    </citation>
    <scope>NUCLEOTIDE SEQUENCE</scope>
    <source>
        <strain evidence="2">CBS 675.92</strain>
    </source>
</reference>
<keyword evidence="3" id="KW-1185">Reference proteome</keyword>
<dbReference type="AlphaFoldDB" id="A0A6A5U570"/>
<feature type="compositionally biased region" description="Basic and acidic residues" evidence="1">
    <location>
        <begin position="58"/>
        <end position="70"/>
    </location>
</feature>
<feature type="compositionally biased region" description="Polar residues" evidence="1">
    <location>
        <begin position="34"/>
        <end position="43"/>
    </location>
</feature>
<dbReference type="OrthoDB" id="10651688at2759"/>
<dbReference type="Proteomes" id="UP000800035">
    <property type="component" value="Unassembled WGS sequence"/>
</dbReference>
<gene>
    <name evidence="2" type="ORF">CC80DRAFT_72687</name>
</gene>
<name>A0A6A5U570_9PLEO</name>
<organism evidence="2 3">
    <name type="scientific">Byssothecium circinans</name>
    <dbReference type="NCBI Taxonomy" id="147558"/>
    <lineage>
        <taxon>Eukaryota</taxon>
        <taxon>Fungi</taxon>
        <taxon>Dikarya</taxon>
        <taxon>Ascomycota</taxon>
        <taxon>Pezizomycotina</taxon>
        <taxon>Dothideomycetes</taxon>
        <taxon>Pleosporomycetidae</taxon>
        <taxon>Pleosporales</taxon>
        <taxon>Massarineae</taxon>
        <taxon>Massarinaceae</taxon>
        <taxon>Byssothecium</taxon>
    </lineage>
</organism>
<accession>A0A6A5U570</accession>
<evidence type="ECO:0000313" key="2">
    <source>
        <dbReference type="EMBL" id="KAF1956267.1"/>
    </source>
</evidence>
<proteinExistence type="predicted"/>
<dbReference type="EMBL" id="ML976992">
    <property type="protein sequence ID" value="KAF1956267.1"/>
    <property type="molecule type" value="Genomic_DNA"/>
</dbReference>
<feature type="region of interest" description="Disordered" evidence="1">
    <location>
        <begin position="1"/>
        <end position="121"/>
    </location>
</feature>